<dbReference type="AlphaFoldDB" id="A0A8V5GGI7"/>
<dbReference type="InterPro" id="IPR036390">
    <property type="entry name" value="WH_DNA-bd_sf"/>
</dbReference>
<evidence type="ECO:0000256" key="2">
    <source>
        <dbReference type="ARBA" id="ARBA00006403"/>
    </source>
</evidence>
<dbReference type="GO" id="GO:0003700">
    <property type="term" value="F:DNA-binding transcription factor activity"/>
    <property type="evidence" value="ECO:0007669"/>
    <property type="project" value="InterPro"/>
</dbReference>
<dbReference type="InterPro" id="IPR036388">
    <property type="entry name" value="WH-like_DNA-bd_sf"/>
</dbReference>
<keyword evidence="3" id="KW-0238">DNA-binding</keyword>
<dbReference type="SUPFAM" id="SSF46785">
    <property type="entry name" value="Winged helix' DNA-binding domain"/>
    <property type="match status" value="1"/>
</dbReference>
<reference evidence="6" key="1">
    <citation type="submission" date="2020-03" db="EMBL/GenBank/DDBJ databases">
        <title>Melopsittacus undulatus (budgerigar) genome, bMelUnd1, maternal haplotype with Z.</title>
        <authorList>
            <person name="Gedman G."/>
            <person name="Mountcastle J."/>
            <person name="Haase B."/>
            <person name="Formenti G."/>
            <person name="Wright T."/>
            <person name="Apodaca J."/>
            <person name="Pelan S."/>
            <person name="Chow W."/>
            <person name="Rhie A."/>
            <person name="Howe K."/>
            <person name="Fedrigo O."/>
            <person name="Jarvis E.D."/>
        </authorList>
    </citation>
    <scope>NUCLEOTIDE SEQUENCE [LARGE SCALE GENOMIC DNA]</scope>
</reference>
<comment type="similarity">
    <text evidence="2 5">Belongs to the HSF family.</text>
</comment>
<dbReference type="SMART" id="SM00415">
    <property type="entry name" value="HSF"/>
    <property type="match status" value="1"/>
</dbReference>
<dbReference type="GO" id="GO:0005634">
    <property type="term" value="C:nucleus"/>
    <property type="evidence" value="ECO:0007669"/>
    <property type="project" value="UniProtKB-SubCell"/>
</dbReference>
<evidence type="ECO:0000256" key="4">
    <source>
        <dbReference type="ARBA" id="ARBA00023242"/>
    </source>
</evidence>
<accession>A0A8V5GGI7</accession>
<evidence type="ECO:0000256" key="5">
    <source>
        <dbReference type="RuleBase" id="RU004020"/>
    </source>
</evidence>
<organism evidence="6 7">
    <name type="scientific">Melopsittacus undulatus</name>
    <name type="common">Budgerigar</name>
    <name type="synonym">Psittacus undulatus</name>
    <dbReference type="NCBI Taxonomy" id="13146"/>
    <lineage>
        <taxon>Eukaryota</taxon>
        <taxon>Metazoa</taxon>
        <taxon>Chordata</taxon>
        <taxon>Craniata</taxon>
        <taxon>Vertebrata</taxon>
        <taxon>Euteleostomi</taxon>
        <taxon>Archelosauria</taxon>
        <taxon>Archosauria</taxon>
        <taxon>Dinosauria</taxon>
        <taxon>Saurischia</taxon>
        <taxon>Theropoda</taxon>
        <taxon>Coelurosauria</taxon>
        <taxon>Aves</taxon>
        <taxon>Neognathae</taxon>
        <taxon>Neoaves</taxon>
        <taxon>Telluraves</taxon>
        <taxon>Australaves</taxon>
        <taxon>Psittaciformes</taxon>
        <taxon>Psittaculidae</taxon>
        <taxon>Melopsittacus</taxon>
    </lineage>
</organism>
<dbReference type="InterPro" id="IPR000232">
    <property type="entry name" value="HSF_DNA-bd"/>
</dbReference>
<comment type="subcellular location">
    <subcellularLocation>
        <location evidence="1">Nucleus</location>
    </subcellularLocation>
</comment>
<evidence type="ECO:0000256" key="1">
    <source>
        <dbReference type="ARBA" id="ARBA00004123"/>
    </source>
</evidence>
<evidence type="ECO:0000313" key="6">
    <source>
        <dbReference type="Ensembl" id="ENSMUNP00000029371.1"/>
    </source>
</evidence>
<evidence type="ECO:0000256" key="3">
    <source>
        <dbReference type="ARBA" id="ARBA00023125"/>
    </source>
</evidence>
<dbReference type="PANTHER" id="PTHR10015:SF278">
    <property type="entry name" value="HEAT SHOCK FACTOR PROTEIN 5"/>
    <property type="match status" value="1"/>
</dbReference>
<dbReference type="Proteomes" id="UP000694405">
    <property type="component" value="Chromosome 1"/>
</dbReference>
<dbReference type="GO" id="GO:0043565">
    <property type="term" value="F:sequence-specific DNA binding"/>
    <property type="evidence" value="ECO:0007669"/>
    <property type="project" value="InterPro"/>
</dbReference>
<proteinExistence type="inferred from homology"/>
<name>A0A8V5GGI7_MELUD</name>
<dbReference type="Gene3D" id="1.10.10.10">
    <property type="entry name" value="Winged helix-like DNA-binding domain superfamily/Winged helix DNA-binding domain"/>
    <property type="match status" value="1"/>
</dbReference>
<reference evidence="6" key="2">
    <citation type="submission" date="2025-08" db="UniProtKB">
        <authorList>
            <consortium name="Ensembl"/>
        </authorList>
    </citation>
    <scope>IDENTIFICATION</scope>
</reference>
<protein>
    <submittedName>
        <fullName evidence="6">Uncharacterized protein</fullName>
    </submittedName>
</protein>
<dbReference type="Pfam" id="PF00447">
    <property type="entry name" value="HSF_DNA-bind"/>
    <property type="match status" value="1"/>
</dbReference>
<dbReference type="Ensembl" id="ENSMUNT00000031882.1">
    <property type="protein sequence ID" value="ENSMUNP00000029371.1"/>
    <property type="gene ID" value="ENSMUNG00000019733.1"/>
</dbReference>
<keyword evidence="4" id="KW-0539">Nucleus</keyword>
<dbReference type="PANTHER" id="PTHR10015">
    <property type="entry name" value="HEAT SHOCK TRANSCRIPTION FACTOR"/>
    <property type="match status" value="1"/>
</dbReference>
<keyword evidence="7" id="KW-1185">Reference proteome</keyword>
<reference evidence="6" key="3">
    <citation type="submission" date="2025-09" db="UniProtKB">
        <authorList>
            <consortium name="Ensembl"/>
        </authorList>
    </citation>
    <scope>IDENTIFICATION</scope>
</reference>
<evidence type="ECO:0000313" key="7">
    <source>
        <dbReference type="Proteomes" id="UP000694405"/>
    </source>
</evidence>
<sequence>MDCHVGGTRLPGAVNPNHFPAKLWQLANSPRCGSGAVLGAEVFKTRSFGSFIRQLNLYGFRKLGPGPLQDPSGADGGSSAGPLLHFHSPHFRRDRPELLVRLKPVTVCLGFSIESVSGLRILEQRWPSQGTLWSLGSSSCLSGLVKTPSLNPCFPLFCRTGDCRRGCSTLLSRQLLSSLQ</sequence>